<dbReference type="EMBL" id="ML996089">
    <property type="protein sequence ID" value="KAF2150750.1"/>
    <property type="molecule type" value="Genomic_DNA"/>
</dbReference>
<organism evidence="2 3">
    <name type="scientific">Myriangium duriaei CBS 260.36</name>
    <dbReference type="NCBI Taxonomy" id="1168546"/>
    <lineage>
        <taxon>Eukaryota</taxon>
        <taxon>Fungi</taxon>
        <taxon>Dikarya</taxon>
        <taxon>Ascomycota</taxon>
        <taxon>Pezizomycotina</taxon>
        <taxon>Dothideomycetes</taxon>
        <taxon>Dothideomycetidae</taxon>
        <taxon>Myriangiales</taxon>
        <taxon>Myriangiaceae</taxon>
        <taxon>Myriangium</taxon>
    </lineage>
</organism>
<comment type="caution">
    <text evidence="2">The sequence shown here is derived from an EMBL/GenBank/DDBJ whole genome shotgun (WGS) entry which is preliminary data.</text>
</comment>
<evidence type="ECO:0000313" key="3">
    <source>
        <dbReference type="Proteomes" id="UP000799439"/>
    </source>
</evidence>
<evidence type="ECO:0000256" key="1">
    <source>
        <dbReference type="SAM" id="MobiDB-lite"/>
    </source>
</evidence>
<gene>
    <name evidence="2" type="ORF">K461DRAFT_181641</name>
</gene>
<proteinExistence type="predicted"/>
<dbReference type="Proteomes" id="UP000799439">
    <property type="component" value="Unassembled WGS sequence"/>
</dbReference>
<accession>A0A9P4ME51</accession>
<reference evidence="2" key="1">
    <citation type="journal article" date="2020" name="Stud. Mycol.">
        <title>101 Dothideomycetes genomes: a test case for predicting lifestyles and emergence of pathogens.</title>
        <authorList>
            <person name="Haridas S."/>
            <person name="Albert R."/>
            <person name="Binder M."/>
            <person name="Bloem J."/>
            <person name="Labutti K."/>
            <person name="Salamov A."/>
            <person name="Andreopoulos B."/>
            <person name="Baker S."/>
            <person name="Barry K."/>
            <person name="Bills G."/>
            <person name="Bluhm B."/>
            <person name="Cannon C."/>
            <person name="Castanera R."/>
            <person name="Culley D."/>
            <person name="Daum C."/>
            <person name="Ezra D."/>
            <person name="Gonzalez J."/>
            <person name="Henrissat B."/>
            <person name="Kuo A."/>
            <person name="Liang C."/>
            <person name="Lipzen A."/>
            <person name="Lutzoni F."/>
            <person name="Magnuson J."/>
            <person name="Mondo S."/>
            <person name="Nolan M."/>
            <person name="Ohm R."/>
            <person name="Pangilinan J."/>
            <person name="Park H.-J."/>
            <person name="Ramirez L."/>
            <person name="Alfaro M."/>
            <person name="Sun H."/>
            <person name="Tritt A."/>
            <person name="Yoshinaga Y."/>
            <person name="Zwiers L.-H."/>
            <person name="Turgeon B."/>
            <person name="Goodwin S."/>
            <person name="Spatafora J."/>
            <person name="Crous P."/>
            <person name="Grigoriev I."/>
        </authorList>
    </citation>
    <scope>NUCLEOTIDE SEQUENCE</scope>
    <source>
        <strain evidence="2">CBS 260.36</strain>
    </source>
</reference>
<evidence type="ECO:0000313" key="2">
    <source>
        <dbReference type="EMBL" id="KAF2150750.1"/>
    </source>
</evidence>
<keyword evidence="3" id="KW-1185">Reference proteome</keyword>
<feature type="region of interest" description="Disordered" evidence="1">
    <location>
        <begin position="1"/>
        <end position="20"/>
    </location>
</feature>
<sequence length="181" mass="19830">MLPRHTVRREPGSNNLLATTREASTTNPYKVAVIGRCASCRRRSNMSCNVLDYEKSRQIGTWISLRGPVLDDNLILPYFAIRPSLTGRAVQSSSSPYSVGSNMHIPAEDGRSETPFHFQSVISKAPHRRIGGLANSSCPLPRSTRNPSLFEFRAGCIAALLLRPGEGRGTGAEVDLHGREK</sequence>
<protein>
    <submittedName>
        <fullName evidence="2">Uncharacterized protein</fullName>
    </submittedName>
</protein>
<name>A0A9P4ME51_9PEZI</name>
<dbReference type="AlphaFoldDB" id="A0A9P4ME51"/>